<keyword evidence="4" id="KW-0028">Amino-acid biosynthesis</keyword>
<evidence type="ECO:0000256" key="1">
    <source>
        <dbReference type="ARBA" id="ARBA00005196"/>
    </source>
</evidence>
<proteinExistence type="inferred from homology"/>
<dbReference type="eggNOG" id="COG0253">
    <property type="taxonomic scope" value="Bacteria"/>
</dbReference>
<comment type="pathway">
    <text evidence="1">Amino-acid biosynthesis; L-lysine biosynthesis via DAP pathway; DL-2,6-diaminopimelate from LL-2,6-diaminopimelate: step 1/1.</text>
</comment>
<reference evidence="11" key="1">
    <citation type="submission" date="2007-05" db="EMBL/GenBank/DDBJ databases">
        <title>Complete sequence of Thermotoga petrophila RKU-1.</title>
        <authorList>
            <consortium name="US DOE Joint Genome Institute"/>
            <person name="Copeland A."/>
            <person name="Lucas S."/>
            <person name="Lapidus A."/>
            <person name="Barry K."/>
            <person name="Glavina del Rio T."/>
            <person name="Dalin E."/>
            <person name="Tice H."/>
            <person name="Pitluck S."/>
            <person name="Sims D."/>
            <person name="Brettin T."/>
            <person name="Bruce D."/>
            <person name="Detter J.C."/>
            <person name="Han C."/>
            <person name="Tapia R."/>
            <person name="Schmutz J."/>
            <person name="Larimer F."/>
            <person name="Land M."/>
            <person name="Hauser L."/>
            <person name="Kyrpides N."/>
            <person name="Mikhailova N."/>
            <person name="Nelson K."/>
            <person name="Gogarten J.P."/>
            <person name="Noll K."/>
            <person name="Richardson P."/>
        </authorList>
    </citation>
    <scope>NUCLEOTIDE SEQUENCE [LARGE SCALE GENOMIC DNA]</scope>
    <source>
        <strain evidence="11">ATCC BAA-488 / DSM 13995 / JCM 10881 / RKU-1</strain>
    </source>
</reference>
<evidence type="ECO:0000256" key="6">
    <source>
        <dbReference type="ARBA" id="ARBA00023235"/>
    </source>
</evidence>
<protein>
    <recommendedName>
        <fullName evidence="3 8">Diaminopimelate epimerase</fullName>
        <ecNumber evidence="3 8">5.1.1.7</ecNumber>
    </recommendedName>
</protein>
<dbReference type="Gene3D" id="3.10.310.10">
    <property type="entry name" value="Diaminopimelate Epimerase, Chain A, domain 1"/>
    <property type="match status" value="2"/>
</dbReference>
<dbReference type="UniPathway" id="UPA00034">
    <property type="reaction ID" value="UER00025"/>
</dbReference>
<evidence type="ECO:0000256" key="5">
    <source>
        <dbReference type="ARBA" id="ARBA00023154"/>
    </source>
</evidence>
<dbReference type="PROSITE" id="PS01326">
    <property type="entry name" value="DAP_EPIMERASE"/>
    <property type="match status" value="1"/>
</dbReference>
<dbReference type="Proteomes" id="UP000006558">
    <property type="component" value="Chromosome"/>
</dbReference>
<dbReference type="RefSeq" id="WP_011943765.1">
    <property type="nucleotide sequence ID" value="NC_009486.1"/>
</dbReference>
<dbReference type="PANTHER" id="PTHR31689">
    <property type="entry name" value="DIAMINOPIMELATE EPIMERASE, CHLOROPLASTIC"/>
    <property type="match status" value="1"/>
</dbReference>
<dbReference type="STRING" id="390874.Tpet_1270"/>
<dbReference type="Pfam" id="PF01678">
    <property type="entry name" value="DAP_epimerase"/>
    <property type="match status" value="2"/>
</dbReference>
<feature type="active site" evidence="9">
    <location>
        <position position="64"/>
    </location>
</feature>
<dbReference type="GO" id="GO:0005829">
    <property type="term" value="C:cytosol"/>
    <property type="evidence" value="ECO:0007669"/>
    <property type="project" value="TreeGrafter"/>
</dbReference>
<dbReference type="PANTHER" id="PTHR31689:SF0">
    <property type="entry name" value="DIAMINOPIMELATE EPIMERASE"/>
    <property type="match status" value="1"/>
</dbReference>
<evidence type="ECO:0000256" key="7">
    <source>
        <dbReference type="ARBA" id="ARBA00051712"/>
    </source>
</evidence>
<evidence type="ECO:0000256" key="8">
    <source>
        <dbReference type="NCBIfam" id="TIGR00652"/>
    </source>
</evidence>
<gene>
    <name evidence="10" type="ordered locus">Tpet_1270</name>
</gene>
<evidence type="ECO:0000256" key="4">
    <source>
        <dbReference type="ARBA" id="ARBA00022605"/>
    </source>
</evidence>
<name>A5IM61_THEP1</name>
<dbReference type="GO" id="GO:0009089">
    <property type="term" value="P:lysine biosynthetic process via diaminopimelate"/>
    <property type="evidence" value="ECO:0007669"/>
    <property type="project" value="UniProtKB-UniRule"/>
</dbReference>
<dbReference type="GO" id="GO:0008837">
    <property type="term" value="F:diaminopimelate epimerase activity"/>
    <property type="evidence" value="ECO:0007669"/>
    <property type="project" value="UniProtKB-UniRule"/>
</dbReference>
<dbReference type="EMBL" id="CP000702">
    <property type="protein sequence ID" value="ABQ47284.1"/>
    <property type="molecule type" value="Genomic_DNA"/>
</dbReference>
<dbReference type="KEGG" id="tpt:Tpet_1270"/>
<evidence type="ECO:0000256" key="9">
    <source>
        <dbReference type="PROSITE-ProRule" id="PRU10125"/>
    </source>
</evidence>
<evidence type="ECO:0000313" key="10">
    <source>
        <dbReference type="EMBL" id="ABQ47284.1"/>
    </source>
</evidence>
<dbReference type="NCBIfam" id="TIGR00652">
    <property type="entry name" value="DapF"/>
    <property type="match status" value="1"/>
</dbReference>
<dbReference type="HOGENOM" id="CLU_053306_3_2_0"/>
<dbReference type="EC" id="5.1.1.7" evidence="3 8"/>
<reference evidence="10 11" key="2">
    <citation type="journal article" date="2009" name="Proc. Natl. Acad. Sci. U.S.A.">
        <title>On the chimeric nature, thermophilic origin, and phylogenetic placement of the Thermotogales.</title>
        <authorList>
            <person name="Zhaxybayeva O."/>
            <person name="Swithers K.S."/>
            <person name="Lapierre P."/>
            <person name="Fournier G.P."/>
            <person name="Bickhart D.M."/>
            <person name="DeBoy R.T."/>
            <person name="Nelson K.E."/>
            <person name="Nesbo C.L."/>
            <person name="Doolittle W.F."/>
            <person name="Gogarten J.P."/>
            <person name="Noll K.M."/>
        </authorList>
    </citation>
    <scope>NUCLEOTIDE SEQUENCE [LARGE SCALE GENOMIC DNA]</scope>
    <source>
        <strain evidence="11">ATCC BAA-488 / DSM 13995 / JCM 10881 / RKU-1</strain>
    </source>
</reference>
<keyword evidence="6 10" id="KW-0413">Isomerase</keyword>
<comment type="similarity">
    <text evidence="2">Belongs to the diaminopimelate epimerase family.</text>
</comment>
<keyword evidence="5" id="KW-0457">Lysine biosynthesis</keyword>
<evidence type="ECO:0000313" key="11">
    <source>
        <dbReference type="Proteomes" id="UP000006558"/>
    </source>
</evidence>
<accession>A5IM61</accession>
<organism evidence="10 11">
    <name type="scientific">Thermotoga petrophila (strain ATCC BAA-488 / DSM 13995 / JCM 10881 / RKU-1)</name>
    <dbReference type="NCBI Taxonomy" id="390874"/>
    <lineage>
        <taxon>Bacteria</taxon>
        <taxon>Thermotogati</taxon>
        <taxon>Thermotogota</taxon>
        <taxon>Thermotogae</taxon>
        <taxon>Thermotogales</taxon>
        <taxon>Thermotogaceae</taxon>
        <taxon>Thermotoga</taxon>
    </lineage>
</organism>
<evidence type="ECO:0000256" key="2">
    <source>
        <dbReference type="ARBA" id="ARBA00010219"/>
    </source>
</evidence>
<dbReference type="InterPro" id="IPR001653">
    <property type="entry name" value="DAP_epimerase_DapF"/>
</dbReference>
<comment type="catalytic activity">
    <reaction evidence="7">
        <text>(2S,6S)-2,6-diaminopimelate = meso-2,6-diaminopimelate</text>
        <dbReference type="Rhea" id="RHEA:15393"/>
        <dbReference type="ChEBI" id="CHEBI:57609"/>
        <dbReference type="ChEBI" id="CHEBI:57791"/>
        <dbReference type="EC" id="5.1.1.7"/>
    </reaction>
</comment>
<dbReference type="InterPro" id="IPR018510">
    <property type="entry name" value="DAP_epimerase_AS"/>
</dbReference>
<evidence type="ECO:0000256" key="3">
    <source>
        <dbReference type="ARBA" id="ARBA00013080"/>
    </source>
</evidence>
<dbReference type="AlphaFoldDB" id="A5IM61"/>
<dbReference type="SUPFAM" id="SSF54506">
    <property type="entry name" value="Diaminopimelate epimerase-like"/>
    <property type="match status" value="2"/>
</dbReference>
<sequence length="236" mass="26904">MCYSANGNTFLIVDNTQKRIPEEKKPDFVRENVGDLDGVIFVELVDGKYFMDYYNRDGSMAAFCGNGARAFSQYLIDRGWIKEKEFTFLSRAGEIKVIVDDSIWVRMPGVSEKKEMKVDDYEGYFVVVGVPHFVMEVKGIDELDVEKLGRDLRYKTGANVDFYEVLPDRLKVRTYERGVERETKACGTGVTSVFAVYRDKTGAKEVKIQVPGGTLFLKEENGEIFLRGDVKRCSEE</sequence>